<keyword evidence="3" id="KW-0732">Signal</keyword>
<organism evidence="4 5">
    <name type="scientific">Sphingomonas trueperi</name>
    <dbReference type="NCBI Taxonomy" id="53317"/>
    <lineage>
        <taxon>Bacteria</taxon>
        <taxon>Pseudomonadati</taxon>
        <taxon>Pseudomonadota</taxon>
        <taxon>Alphaproteobacteria</taxon>
        <taxon>Sphingomonadales</taxon>
        <taxon>Sphingomonadaceae</taxon>
        <taxon>Sphingomonas</taxon>
    </lineage>
</organism>
<evidence type="ECO:0000256" key="3">
    <source>
        <dbReference type="SAM" id="SignalP"/>
    </source>
</evidence>
<dbReference type="RefSeq" id="WP_241218057.1">
    <property type="nucleotide sequence ID" value="NZ_BAAADY010000015.1"/>
</dbReference>
<comment type="caution">
    <text evidence="4">The sequence shown here is derived from an EMBL/GenBank/DDBJ whole genome shotgun (WGS) entry which is preliminary data.</text>
</comment>
<evidence type="ECO:0000313" key="4">
    <source>
        <dbReference type="EMBL" id="NJB99023.1"/>
    </source>
</evidence>
<keyword evidence="2" id="KW-0812">Transmembrane</keyword>
<name>A0A7X5Y0W5_9SPHN</name>
<dbReference type="PANTHER" id="PTHR43019:SF23">
    <property type="entry name" value="PROTEASE DO-LIKE 5, CHLOROPLASTIC"/>
    <property type="match status" value="1"/>
</dbReference>
<feature type="transmembrane region" description="Helical" evidence="2">
    <location>
        <begin position="332"/>
        <end position="352"/>
    </location>
</feature>
<keyword evidence="4" id="KW-0645">Protease</keyword>
<dbReference type="InterPro" id="IPR001940">
    <property type="entry name" value="Peptidase_S1C"/>
</dbReference>
<dbReference type="SUPFAM" id="SSF50494">
    <property type="entry name" value="Trypsin-like serine proteases"/>
    <property type="match status" value="1"/>
</dbReference>
<feature type="signal peptide" evidence="3">
    <location>
        <begin position="1"/>
        <end position="29"/>
    </location>
</feature>
<feature type="transmembrane region" description="Helical" evidence="2">
    <location>
        <begin position="302"/>
        <end position="325"/>
    </location>
</feature>
<dbReference type="GO" id="GO:0004252">
    <property type="term" value="F:serine-type endopeptidase activity"/>
    <property type="evidence" value="ECO:0007669"/>
    <property type="project" value="InterPro"/>
</dbReference>
<dbReference type="GO" id="GO:0006508">
    <property type="term" value="P:proteolysis"/>
    <property type="evidence" value="ECO:0007669"/>
    <property type="project" value="UniProtKB-KW"/>
</dbReference>
<keyword evidence="2" id="KW-0472">Membrane</keyword>
<keyword evidence="1" id="KW-0175">Coiled coil</keyword>
<accession>A0A7X5Y0W5</accession>
<dbReference type="InterPro" id="IPR043504">
    <property type="entry name" value="Peptidase_S1_PA_chymotrypsin"/>
</dbReference>
<proteinExistence type="predicted"/>
<feature type="chain" id="PRO_5031213337" evidence="3">
    <location>
        <begin position="30"/>
        <end position="516"/>
    </location>
</feature>
<feature type="coiled-coil region" evidence="1">
    <location>
        <begin position="257"/>
        <end position="286"/>
    </location>
</feature>
<dbReference type="EMBL" id="JAATJB010000012">
    <property type="protein sequence ID" value="NJB99023.1"/>
    <property type="molecule type" value="Genomic_DNA"/>
</dbReference>
<dbReference type="InterPro" id="IPR009003">
    <property type="entry name" value="Peptidase_S1_PA"/>
</dbReference>
<keyword evidence="5" id="KW-1185">Reference proteome</keyword>
<dbReference type="Proteomes" id="UP000531251">
    <property type="component" value="Unassembled WGS sequence"/>
</dbReference>
<gene>
    <name evidence="4" type="ORF">GGR89_003363</name>
</gene>
<dbReference type="Pfam" id="PF13365">
    <property type="entry name" value="Trypsin_2"/>
    <property type="match status" value="1"/>
</dbReference>
<keyword evidence="2" id="KW-1133">Transmembrane helix</keyword>
<dbReference type="PRINTS" id="PR00834">
    <property type="entry name" value="PROTEASES2C"/>
</dbReference>
<evidence type="ECO:0000256" key="2">
    <source>
        <dbReference type="SAM" id="Phobius"/>
    </source>
</evidence>
<reference evidence="4 5" key="1">
    <citation type="submission" date="2020-03" db="EMBL/GenBank/DDBJ databases">
        <title>Genomic Encyclopedia of Type Strains, Phase IV (KMG-IV): sequencing the most valuable type-strain genomes for metagenomic binning, comparative biology and taxonomic classification.</title>
        <authorList>
            <person name="Goeker M."/>
        </authorList>
    </citation>
    <scope>NUCLEOTIDE SEQUENCE [LARGE SCALE GENOMIC DNA]</scope>
    <source>
        <strain evidence="4 5">DSM 7225</strain>
    </source>
</reference>
<evidence type="ECO:0000313" key="5">
    <source>
        <dbReference type="Proteomes" id="UP000531251"/>
    </source>
</evidence>
<sequence length="516" mass="53792">MARTGVFPRMRQVIMLVAMLLAWSVPARADDISAAGRGVVRIVTIAVADDEVVGFGHGSGFAVAPNRIVTNAHVVELASRYPGNVVIGVVPSEGSKSFQGKLIAIDTKRDLALIEFSGAKLPTLALSSAAVTDGETLFALGYPGNVDIATARSAADFITPQSPVRSQGGFAGTRTLEGISVLLHTANIARGNSGGPLLDACGRVLGVNSAITNSEEGDSTFAFAIAYPELTAFLTQAKQPFVSIAAPCISVEQRNALDKAAEEKDRADIANRNAQAESAAARAREAAIDKARAANESARETYMAGAAVLLVFGALALGAAGLLLSRDRQRPGVWTAVGGGALLLGAVALFVLRPSFDEASIAAPGEGNQSAEAKLPADAAEGPLVCTLQPDRSRITVSPGQAVQLNVGPDGCFDGGTQYAESGRRWQRVLVPADEQTVTVREFDPDSGTLTDTRYFLSAADMQKVRDVKPVVPVAQCTADQAKRASLASLQQLMRATLPPAYNEKLVYHCAPGGAE</sequence>
<evidence type="ECO:0000256" key="1">
    <source>
        <dbReference type="SAM" id="Coils"/>
    </source>
</evidence>
<dbReference type="Gene3D" id="2.40.10.10">
    <property type="entry name" value="Trypsin-like serine proteases"/>
    <property type="match status" value="2"/>
</dbReference>
<dbReference type="AlphaFoldDB" id="A0A7X5Y0W5"/>
<keyword evidence="4" id="KW-0378">Hydrolase</keyword>
<protein>
    <submittedName>
        <fullName evidence="4">S1-C subfamily serine protease</fullName>
    </submittedName>
</protein>
<dbReference type="PANTHER" id="PTHR43019">
    <property type="entry name" value="SERINE ENDOPROTEASE DEGS"/>
    <property type="match status" value="1"/>
</dbReference>